<dbReference type="AlphaFoldDB" id="A0A6J8DD53"/>
<feature type="chain" id="PRO_5027081727" evidence="1">
    <location>
        <begin position="21"/>
        <end position="176"/>
    </location>
</feature>
<organism evidence="2 3">
    <name type="scientific">Mytilus coruscus</name>
    <name type="common">Sea mussel</name>
    <dbReference type="NCBI Taxonomy" id="42192"/>
    <lineage>
        <taxon>Eukaryota</taxon>
        <taxon>Metazoa</taxon>
        <taxon>Spiralia</taxon>
        <taxon>Lophotrochozoa</taxon>
        <taxon>Mollusca</taxon>
        <taxon>Bivalvia</taxon>
        <taxon>Autobranchia</taxon>
        <taxon>Pteriomorphia</taxon>
        <taxon>Mytilida</taxon>
        <taxon>Mytiloidea</taxon>
        <taxon>Mytilidae</taxon>
        <taxon>Mytilinae</taxon>
        <taxon>Mytilus</taxon>
    </lineage>
</organism>
<gene>
    <name evidence="2" type="ORF">MCOR_40161</name>
</gene>
<keyword evidence="1" id="KW-0732">Signal</keyword>
<sequence>MKMKLTLIVFFVSVYSCVHASPGSDFLGVLAWTNEVDLETVHTGEKACEVKEGTDFSYEDCINAVIDKVCSGNCNGRGRDVVSAVIWYEVIQKSAFEFCAGAEDYWGCVWLLSEPMKCQEKRSFNIKKSVESGHNLPQLPPKPSEKRSLNFGNLKNVLKSNHVGHSLLKKMLNIKK</sequence>
<keyword evidence="3" id="KW-1185">Reference proteome</keyword>
<dbReference type="OrthoDB" id="10309840at2759"/>
<reference evidence="2 3" key="1">
    <citation type="submission" date="2020-06" db="EMBL/GenBank/DDBJ databases">
        <authorList>
            <person name="Li R."/>
            <person name="Bekaert M."/>
        </authorList>
    </citation>
    <scope>NUCLEOTIDE SEQUENCE [LARGE SCALE GENOMIC DNA]</scope>
    <source>
        <strain evidence="3">wild</strain>
    </source>
</reference>
<accession>A0A6J8DD53</accession>
<evidence type="ECO:0000256" key="1">
    <source>
        <dbReference type="SAM" id="SignalP"/>
    </source>
</evidence>
<evidence type="ECO:0000313" key="2">
    <source>
        <dbReference type="EMBL" id="CAC5406598.1"/>
    </source>
</evidence>
<dbReference type="Proteomes" id="UP000507470">
    <property type="component" value="Unassembled WGS sequence"/>
</dbReference>
<feature type="signal peptide" evidence="1">
    <location>
        <begin position="1"/>
        <end position="20"/>
    </location>
</feature>
<proteinExistence type="predicted"/>
<dbReference type="EMBL" id="CACVKT020007264">
    <property type="protein sequence ID" value="CAC5406598.1"/>
    <property type="molecule type" value="Genomic_DNA"/>
</dbReference>
<dbReference type="PROSITE" id="PS51257">
    <property type="entry name" value="PROKAR_LIPOPROTEIN"/>
    <property type="match status" value="1"/>
</dbReference>
<name>A0A6J8DD53_MYTCO</name>
<evidence type="ECO:0000313" key="3">
    <source>
        <dbReference type="Proteomes" id="UP000507470"/>
    </source>
</evidence>
<protein>
    <submittedName>
        <fullName evidence="2">Uncharacterized protein</fullName>
    </submittedName>
</protein>